<dbReference type="AlphaFoldDB" id="A0A150GCM5"/>
<proteinExistence type="predicted"/>
<gene>
    <name evidence="2" type="ORF">GPECTOR_34g756</name>
</gene>
<name>A0A150GCM5_GONPE</name>
<keyword evidence="3" id="KW-1185">Reference proteome</keyword>
<comment type="caution">
    <text evidence="2">The sequence shown here is derived from an EMBL/GenBank/DDBJ whole genome shotgun (WGS) entry which is preliminary data.</text>
</comment>
<sequence length="134" mass="13686">MLSTDTPPSQAAADLNSQAQQMAGNTINPLTGSAPATASGPDSRTTGGASLMSGADAPPQSAGPSQQEGPDRRRMERDTDDRELTSLSEVPAGDFGVAGAPAVHSVGEAAAEGRRQRIEQEFADLGPKMQGTTH</sequence>
<evidence type="ECO:0000256" key="1">
    <source>
        <dbReference type="SAM" id="MobiDB-lite"/>
    </source>
</evidence>
<accession>A0A150GCM5</accession>
<evidence type="ECO:0000313" key="3">
    <source>
        <dbReference type="Proteomes" id="UP000075714"/>
    </source>
</evidence>
<feature type="compositionally biased region" description="Polar residues" evidence="1">
    <location>
        <begin position="1"/>
        <end position="48"/>
    </location>
</feature>
<feature type="compositionally biased region" description="Basic and acidic residues" evidence="1">
    <location>
        <begin position="111"/>
        <end position="120"/>
    </location>
</feature>
<dbReference type="Proteomes" id="UP000075714">
    <property type="component" value="Unassembled WGS sequence"/>
</dbReference>
<dbReference type="OrthoDB" id="10531772at2759"/>
<feature type="compositionally biased region" description="Basic and acidic residues" evidence="1">
    <location>
        <begin position="69"/>
        <end position="84"/>
    </location>
</feature>
<protein>
    <submittedName>
        <fullName evidence="2">Uncharacterized protein</fullName>
    </submittedName>
</protein>
<organism evidence="2 3">
    <name type="scientific">Gonium pectorale</name>
    <name type="common">Green alga</name>
    <dbReference type="NCBI Taxonomy" id="33097"/>
    <lineage>
        <taxon>Eukaryota</taxon>
        <taxon>Viridiplantae</taxon>
        <taxon>Chlorophyta</taxon>
        <taxon>core chlorophytes</taxon>
        <taxon>Chlorophyceae</taxon>
        <taxon>CS clade</taxon>
        <taxon>Chlamydomonadales</taxon>
        <taxon>Volvocaceae</taxon>
        <taxon>Gonium</taxon>
    </lineage>
</organism>
<evidence type="ECO:0000313" key="2">
    <source>
        <dbReference type="EMBL" id="KXZ47597.1"/>
    </source>
</evidence>
<reference evidence="3" key="1">
    <citation type="journal article" date="2016" name="Nat. Commun.">
        <title>The Gonium pectorale genome demonstrates co-option of cell cycle regulation during the evolution of multicellularity.</title>
        <authorList>
            <person name="Hanschen E.R."/>
            <person name="Marriage T.N."/>
            <person name="Ferris P.J."/>
            <person name="Hamaji T."/>
            <person name="Toyoda A."/>
            <person name="Fujiyama A."/>
            <person name="Neme R."/>
            <person name="Noguchi H."/>
            <person name="Minakuchi Y."/>
            <person name="Suzuki M."/>
            <person name="Kawai-Toyooka H."/>
            <person name="Smith D.R."/>
            <person name="Sparks H."/>
            <person name="Anderson J."/>
            <person name="Bakaric R."/>
            <person name="Luria V."/>
            <person name="Karger A."/>
            <person name="Kirschner M.W."/>
            <person name="Durand P.M."/>
            <person name="Michod R.E."/>
            <person name="Nozaki H."/>
            <person name="Olson B.J."/>
        </authorList>
    </citation>
    <scope>NUCLEOTIDE SEQUENCE [LARGE SCALE GENOMIC DNA]</scope>
    <source>
        <strain evidence="3">NIES-2863</strain>
    </source>
</reference>
<feature type="region of interest" description="Disordered" evidence="1">
    <location>
        <begin position="1"/>
        <end position="134"/>
    </location>
</feature>
<dbReference type="EMBL" id="LSYV01000035">
    <property type="protein sequence ID" value="KXZ47597.1"/>
    <property type="molecule type" value="Genomic_DNA"/>
</dbReference>